<evidence type="ECO:0000256" key="2">
    <source>
        <dbReference type="ARBA" id="ARBA00022679"/>
    </source>
</evidence>
<dbReference type="STRING" id="887062.HGR_08714"/>
<dbReference type="OrthoDB" id="9760689at2"/>
<dbReference type="AlphaFoldDB" id="F3KTG2"/>
<dbReference type="eggNOG" id="COG4106">
    <property type="taxonomic scope" value="Bacteria"/>
</dbReference>
<dbReference type="InterPro" id="IPR050602">
    <property type="entry name" value="Malonyl-ACP_OMT"/>
</dbReference>
<dbReference type="SUPFAM" id="SSF53335">
    <property type="entry name" value="S-adenosyl-L-methionine-dependent methyltransferases"/>
    <property type="match status" value="1"/>
</dbReference>
<evidence type="ECO:0000313" key="3">
    <source>
        <dbReference type="EMBL" id="EGI76841.1"/>
    </source>
</evidence>
<evidence type="ECO:0000313" key="4">
    <source>
        <dbReference type="Proteomes" id="UP000016368"/>
    </source>
</evidence>
<sequence>MNDTRPPTIDPAAASRWRQRPHTIDGRFASAWLHEEVARRMEDRLSWIVRQPRSWLHWEPVRGGLSVHEQLVRRYPGVPASMHAAVPEEAAWARRVARGPWWRRWATWFRSAAPTVWMPAQDQTVDLLWANMSLHMADEPLALMRAWHAALNVDGVLMFSCLGPDTLRELRELYAGLGWQPPTHEYTDMHDWGDMLVATGFAEPVMDMERIVLTFDSPERLLRELRELGRNLHPERFPGLRGKGWRKRLLADLARLADPAHGGRLRLTFEIIYGHALKPERRLAVTPEMRLSVDELRSQLQRRRD</sequence>
<protein>
    <submittedName>
        <fullName evidence="3">Biotin synthesis protein BioC</fullName>
    </submittedName>
</protein>
<dbReference type="GO" id="GO:0032259">
    <property type="term" value="P:methylation"/>
    <property type="evidence" value="ECO:0007669"/>
    <property type="project" value="UniProtKB-KW"/>
</dbReference>
<comment type="caution">
    <text evidence="3">The sequence shown here is derived from an EMBL/GenBank/DDBJ whole genome shotgun (WGS) entry which is preliminary data.</text>
</comment>
<gene>
    <name evidence="3" type="ORF">HGR_08714</name>
</gene>
<dbReference type="RefSeq" id="WP_006297797.1">
    <property type="nucleotide sequence ID" value="NZ_AEGR01000056.1"/>
</dbReference>
<dbReference type="PANTHER" id="PTHR13090:SF1">
    <property type="entry name" value="ARGININE-HYDROXYLASE NDUFAF5, MITOCHONDRIAL"/>
    <property type="match status" value="1"/>
</dbReference>
<accession>F3KTG2</accession>
<keyword evidence="1" id="KW-0489">Methyltransferase</keyword>
<dbReference type="PANTHER" id="PTHR13090">
    <property type="entry name" value="ARGININE-HYDROXYLASE NDUFAF5, MITOCHONDRIAL"/>
    <property type="match status" value="1"/>
</dbReference>
<dbReference type="GO" id="GO:0008168">
    <property type="term" value="F:methyltransferase activity"/>
    <property type="evidence" value="ECO:0007669"/>
    <property type="project" value="UniProtKB-KW"/>
</dbReference>
<organism evidence="3 4">
    <name type="scientific">Hylemonella gracilis ATCC 19624</name>
    <dbReference type="NCBI Taxonomy" id="887062"/>
    <lineage>
        <taxon>Bacteria</taxon>
        <taxon>Pseudomonadati</taxon>
        <taxon>Pseudomonadota</taxon>
        <taxon>Betaproteobacteria</taxon>
        <taxon>Burkholderiales</taxon>
        <taxon>Comamonadaceae</taxon>
        <taxon>Hylemonella</taxon>
    </lineage>
</organism>
<keyword evidence="2" id="KW-0808">Transferase</keyword>
<dbReference type="EMBL" id="AEGR01000056">
    <property type="protein sequence ID" value="EGI76841.1"/>
    <property type="molecule type" value="Genomic_DNA"/>
</dbReference>
<dbReference type="InterPro" id="IPR029063">
    <property type="entry name" value="SAM-dependent_MTases_sf"/>
</dbReference>
<proteinExistence type="predicted"/>
<dbReference type="Gene3D" id="3.40.50.150">
    <property type="entry name" value="Vaccinia Virus protein VP39"/>
    <property type="match status" value="1"/>
</dbReference>
<name>F3KTG2_9BURK</name>
<dbReference type="Proteomes" id="UP000016368">
    <property type="component" value="Unassembled WGS sequence"/>
</dbReference>
<reference evidence="3 4" key="1">
    <citation type="journal article" date="2011" name="EMBO J.">
        <title>Structural diversity of bacterial flagellar motors.</title>
        <authorList>
            <person name="Chen S."/>
            <person name="Beeby M."/>
            <person name="Murphy G.E."/>
            <person name="Leadbetter J.R."/>
            <person name="Hendrixson D.R."/>
            <person name="Briegel A."/>
            <person name="Li Z."/>
            <person name="Shi J."/>
            <person name="Tocheva E.I."/>
            <person name="Muller A."/>
            <person name="Dobro M.J."/>
            <person name="Jensen G.J."/>
        </authorList>
    </citation>
    <scope>NUCLEOTIDE SEQUENCE [LARGE SCALE GENOMIC DNA]</scope>
    <source>
        <strain evidence="3 4">ATCC 19624</strain>
    </source>
</reference>
<keyword evidence="4" id="KW-1185">Reference proteome</keyword>
<evidence type="ECO:0000256" key="1">
    <source>
        <dbReference type="ARBA" id="ARBA00022603"/>
    </source>
</evidence>